<dbReference type="InterPro" id="IPR020843">
    <property type="entry name" value="ER"/>
</dbReference>
<name>A0A7G8BCN0_9BACT</name>
<evidence type="ECO:0000259" key="1">
    <source>
        <dbReference type="SMART" id="SM00829"/>
    </source>
</evidence>
<dbReference type="Proteomes" id="UP000515312">
    <property type="component" value="Chromosome"/>
</dbReference>
<dbReference type="PANTHER" id="PTHR43677:SF11">
    <property type="entry name" value="ZINC-CONTAINING ALCOHOL DEHYDROGENASE"/>
    <property type="match status" value="1"/>
</dbReference>
<evidence type="ECO:0000313" key="2">
    <source>
        <dbReference type="EMBL" id="QNI30300.1"/>
    </source>
</evidence>
<accession>A0A7G8BCN0</accession>
<dbReference type="InterPro" id="IPR051397">
    <property type="entry name" value="Zn-ADH-like_protein"/>
</dbReference>
<dbReference type="Gene3D" id="3.90.180.10">
    <property type="entry name" value="Medium-chain alcohol dehydrogenases, catalytic domain"/>
    <property type="match status" value="1"/>
</dbReference>
<dbReference type="RefSeq" id="WP_186740091.1">
    <property type="nucleotide sequence ID" value="NZ_CP060394.1"/>
</dbReference>
<sequence>MNAAVVHAFDAPPRYTTFADPVAGDGDVIVKVAAAGLHPIVRALANGTHYGSSGELSFIPGVDGAGRLEDGTRVYFGTTKPRYGTFAEKAAAAKWMCIPLPDGLDEVTAAGIANPGMSSWAALKARAKFTAGESVLILGATGIAGKLSVQIAKRLGARRVIAAGRNPQSLDALKALGADAVISLTQERDALVSAFRTEIAENGVDVVLDYLWGQPAEAVLAAIAQKGLKHATSRIRFIQVGNTAAPTISLPAATLRSSGIELLGSGFGSASMDEILQAVREFFQVAAKTPFQASIKTIALRDVESVWNNPERDARIVFQP</sequence>
<gene>
    <name evidence="2" type="ORF">H7849_14045</name>
</gene>
<dbReference type="InterPro" id="IPR011032">
    <property type="entry name" value="GroES-like_sf"/>
</dbReference>
<evidence type="ECO:0000313" key="3">
    <source>
        <dbReference type="Proteomes" id="UP000515312"/>
    </source>
</evidence>
<dbReference type="SUPFAM" id="SSF51735">
    <property type="entry name" value="NAD(P)-binding Rossmann-fold domains"/>
    <property type="match status" value="1"/>
</dbReference>
<protein>
    <submittedName>
        <fullName evidence="2">Zinc-binding alcohol dehydrogenase family protein</fullName>
    </submittedName>
</protein>
<proteinExistence type="predicted"/>
<dbReference type="InterPro" id="IPR036291">
    <property type="entry name" value="NAD(P)-bd_dom_sf"/>
</dbReference>
<dbReference type="InterPro" id="IPR013149">
    <property type="entry name" value="ADH-like_C"/>
</dbReference>
<dbReference type="EMBL" id="CP060394">
    <property type="protein sequence ID" value="QNI30300.1"/>
    <property type="molecule type" value="Genomic_DNA"/>
</dbReference>
<dbReference type="KEGG" id="adin:H7849_14045"/>
<feature type="domain" description="Enoyl reductase (ER)" evidence="1">
    <location>
        <begin position="4"/>
        <end position="318"/>
    </location>
</feature>
<dbReference type="Pfam" id="PF00107">
    <property type="entry name" value="ADH_zinc_N"/>
    <property type="match status" value="1"/>
</dbReference>
<organism evidence="2 3">
    <name type="scientific">Alloacidobacterium dinghuense</name>
    <dbReference type="NCBI Taxonomy" id="2763107"/>
    <lineage>
        <taxon>Bacteria</taxon>
        <taxon>Pseudomonadati</taxon>
        <taxon>Acidobacteriota</taxon>
        <taxon>Terriglobia</taxon>
        <taxon>Terriglobales</taxon>
        <taxon>Acidobacteriaceae</taxon>
        <taxon>Alloacidobacterium</taxon>
    </lineage>
</organism>
<dbReference type="PANTHER" id="PTHR43677">
    <property type="entry name" value="SHORT-CHAIN DEHYDROGENASE/REDUCTASE"/>
    <property type="match status" value="1"/>
</dbReference>
<keyword evidence="3" id="KW-1185">Reference proteome</keyword>
<dbReference type="GO" id="GO:0016491">
    <property type="term" value="F:oxidoreductase activity"/>
    <property type="evidence" value="ECO:0007669"/>
    <property type="project" value="InterPro"/>
</dbReference>
<reference evidence="2 3" key="1">
    <citation type="submission" date="2020-08" db="EMBL/GenBank/DDBJ databases">
        <title>Edaphobacter telluris sp. nov. and Acidobacterium dinghuensis sp. nov., two acidobacteria isolated from forest soil.</title>
        <authorList>
            <person name="Fu J."/>
            <person name="Qiu L."/>
        </authorList>
    </citation>
    <scope>NUCLEOTIDE SEQUENCE [LARGE SCALE GENOMIC DNA]</scope>
    <source>
        <strain evidence="2">4Y35</strain>
    </source>
</reference>
<dbReference type="AlphaFoldDB" id="A0A7G8BCN0"/>
<dbReference type="SMART" id="SM00829">
    <property type="entry name" value="PKS_ER"/>
    <property type="match status" value="1"/>
</dbReference>
<dbReference type="Gene3D" id="3.40.50.720">
    <property type="entry name" value="NAD(P)-binding Rossmann-like Domain"/>
    <property type="match status" value="1"/>
</dbReference>
<dbReference type="SUPFAM" id="SSF50129">
    <property type="entry name" value="GroES-like"/>
    <property type="match status" value="1"/>
</dbReference>